<accession>A0A1S7SAU7</accession>
<proteinExistence type="predicted"/>
<dbReference type="AlphaFoldDB" id="A0A1S7SAU7"/>
<evidence type="ECO:0000313" key="2">
    <source>
        <dbReference type="Proteomes" id="UP000191988"/>
    </source>
</evidence>
<protein>
    <submittedName>
        <fullName evidence="1">Uncharacterized protein</fullName>
    </submittedName>
</protein>
<dbReference type="STRING" id="1183432.AGR3A_pa70071"/>
<name>A0A1S7SAU7_9HYPH</name>
<dbReference type="EMBL" id="FBWK01000071">
    <property type="protein sequence ID" value="CUX65337.1"/>
    <property type="molecule type" value="Genomic_DNA"/>
</dbReference>
<gene>
    <name evidence="1" type="ORF">AGR3A_pa70071</name>
</gene>
<reference evidence="2" key="1">
    <citation type="submission" date="2016-01" db="EMBL/GenBank/DDBJ databases">
        <authorList>
            <person name="Regsiter A."/>
            <person name="william w."/>
        </authorList>
    </citation>
    <scope>NUCLEOTIDE SEQUENCE [LARGE SCALE GENOMIC DNA]</scope>
    <source>
        <strain evidence="2">CFBP 6623</strain>
    </source>
</reference>
<organism evidence="1 2">
    <name type="scientific">Agrobacterium tomkonis CFBP 6623</name>
    <dbReference type="NCBI Taxonomy" id="1183432"/>
    <lineage>
        <taxon>Bacteria</taxon>
        <taxon>Pseudomonadati</taxon>
        <taxon>Pseudomonadota</taxon>
        <taxon>Alphaproteobacteria</taxon>
        <taxon>Hyphomicrobiales</taxon>
        <taxon>Rhizobiaceae</taxon>
        <taxon>Rhizobium/Agrobacterium group</taxon>
        <taxon>Agrobacterium</taxon>
        <taxon>Agrobacterium tumefaciens complex</taxon>
    </lineage>
</organism>
<evidence type="ECO:0000313" key="1">
    <source>
        <dbReference type="EMBL" id="CUX65337.1"/>
    </source>
</evidence>
<keyword evidence="2" id="KW-1185">Reference proteome</keyword>
<dbReference type="Proteomes" id="UP000191988">
    <property type="component" value="Unassembled WGS sequence"/>
</dbReference>
<sequence length="67" mass="7487">MGLQHLSFDLRESGFYCMKLMKDFDAIALILHHLTDAADLSGNSVKRGQNTAPVFVAHANTPTWYGY</sequence>